<accession>A0A9P4QCP7</accession>
<dbReference type="GO" id="GO:0003677">
    <property type="term" value="F:DNA binding"/>
    <property type="evidence" value="ECO:0007669"/>
    <property type="project" value="InterPro"/>
</dbReference>
<evidence type="ECO:0000259" key="2">
    <source>
        <dbReference type="SMART" id="SM00906"/>
    </source>
</evidence>
<dbReference type="SMART" id="SM00906">
    <property type="entry name" value="Fungal_trans"/>
    <property type="match status" value="1"/>
</dbReference>
<dbReference type="PANTHER" id="PTHR47840">
    <property type="entry name" value="ZN(II)2CYS6 TRANSCRIPTION FACTOR (EUROFUNG)-RELATED"/>
    <property type="match status" value="1"/>
</dbReference>
<proteinExistence type="predicted"/>
<evidence type="ECO:0000313" key="4">
    <source>
        <dbReference type="Proteomes" id="UP000799441"/>
    </source>
</evidence>
<evidence type="ECO:0000256" key="1">
    <source>
        <dbReference type="ARBA" id="ARBA00023242"/>
    </source>
</evidence>
<dbReference type="OrthoDB" id="5392779at2759"/>
<dbReference type="GO" id="GO:0008270">
    <property type="term" value="F:zinc ion binding"/>
    <property type="evidence" value="ECO:0007669"/>
    <property type="project" value="InterPro"/>
</dbReference>
<dbReference type="EMBL" id="MU003782">
    <property type="protein sequence ID" value="KAF2722526.1"/>
    <property type="molecule type" value="Genomic_DNA"/>
</dbReference>
<keyword evidence="1" id="KW-0539">Nucleus</keyword>
<keyword evidence="4" id="KW-1185">Reference proteome</keyword>
<organism evidence="3 4">
    <name type="scientific">Polychaeton citri CBS 116435</name>
    <dbReference type="NCBI Taxonomy" id="1314669"/>
    <lineage>
        <taxon>Eukaryota</taxon>
        <taxon>Fungi</taxon>
        <taxon>Dikarya</taxon>
        <taxon>Ascomycota</taxon>
        <taxon>Pezizomycotina</taxon>
        <taxon>Dothideomycetes</taxon>
        <taxon>Dothideomycetidae</taxon>
        <taxon>Capnodiales</taxon>
        <taxon>Capnodiaceae</taxon>
        <taxon>Polychaeton</taxon>
    </lineage>
</organism>
<sequence>MTGPSSEPPRKKLRKGTKSCLECRRRKILNRLETVVDGLNKTVSWLKGVEDRRTPTISGAGTPVSMGTTNLAQMDEADGLRGVGNLDEGDDLDLAIPGSEPAHLKSLFPNHVKSPDLDSGLNSNVSSPGSDGSWREWVRLKLLSIVPAPGDVTYITSAASDWWIMHNALLPEPAIGSKKAFLERHKDLSDPNTQPGAIATWLVCLAQTFLQLPADFNFRQLRTISPNDDFVTTVITEIDRLILSNDSLLGTVEGIECAVMMVKLYKSIGQLKKGWLALRRAISFAELLGLQQSRRALKQIRQQQQHSQVSQESVSRVQLNANLWASLCALDRFICLLLSLPTTASNFSRPRGLEEYDGDNTNTLTRQFLWDLSEVANDLLQRDQIDDENEASASTARISQSLYDLQQQMPSHWWNMERSPHYDVKNATCVLLQSTHRYLTVRAHLPYLLKARDDPRFGQNAVDCLRACREILARYFAIRTCLAAGAFLSRSFDIQAFTASVILLLYRDKIQWYSPQQEGPNADSGLLDNAKLAMSRAPSRAGANLTRKMVDTLDQIQDCFNGVEESATAPMGVRLWVPLLGAITVSKNEISHKLAPTPEIQQQGLVYDSLVSSAETAVLDPAATVMTAPEPFAVDPANMNFSADFYSINTDWFRQANGFEAPGFEFDNTMLGF</sequence>
<dbReference type="PANTHER" id="PTHR47840:SF3">
    <property type="entry name" value="ZN(II)2CYS6 TRANSCRIPTION FACTOR (EUROFUNG)"/>
    <property type="match status" value="1"/>
</dbReference>
<feature type="domain" description="Xylanolytic transcriptional activator regulatory" evidence="2">
    <location>
        <begin position="274"/>
        <end position="359"/>
    </location>
</feature>
<dbReference type="AlphaFoldDB" id="A0A9P4QCP7"/>
<reference evidence="3" key="1">
    <citation type="journal article" date="2020" name="Stud. Mycol.">
        <title>101 Dothideomycetes genomes: a test case for predicting lifestyles and emergence of pathogens.</title>
        <authorList>
            <person name="Haridas S."/>
            <person name="Albert R."/>
            <person name="Binder M."/>
            <person name="Bloem J."/>
            <person name="Labutti K."/>
            <person name="Salamov A."/>
            <person name="Andreopoulos B."/>
            <person name="Baker S."/>
            <person name="Barry K."/>
            <person name="Bills G."/>
            <person name="Bluhm B."/>
            <person name="Cannon C."/>
            <person name="Castanera R."/>
            <person name="Culley D."/>
            <person name="Daum C."/>
            <person name="Ezra D."/>
            <person name="Gonzalez J."/>
            <person name="Henrissat B."/>
            <person name="Kuo A."/>
            <person name="Liang C."/>
            <person name="Lipzen A."/>
            <person name="Lutzoni F."/>
            <person name="Magnuson J."/>
            <person name="Mondo S."/>
            <person name="Nolan M."/>
            <person name="Ohm R."/>
            <person name="Pangilinan J."/>
            <person name="Park H.-J."/>
            <person name="Ramirez L."/>
            <person name="Alfaro M."/>
            <person name="Sun H."/>
            <person name="Tritt A."/>
            <person name="Yoshinaga Y."/>
            <person name="Zwiers L.-H."/>
            <person name="Turgeon B."/>
            <person name="Goodwin S."/>
            <person name="Spatafora J."/>
            <person name="Crous P."/>
            <person name="Grigoriev I."/>
        </authorList>
    </citation>
    <scope>NUCLEOTIDE SEQUENCE</scope>
    <source>
        <strain evidence="3">CBS 116435</strain>
    </source>
</reference>
<name>A0A9P4QCP7_9PEZI</name>
<comment type="caution">
    <text evidence="3">The sequence shown here is derived from an EMBL/GenBank/DDBJ whole genome shotgun (WGS) entry which is preliminary data.</text>
</comment>
<protein>
    <recommendedName>
        <fullName evidence="2">Xylanolytic transcriptional activator regulatory domain-containing protein</fullName>
    </recommendedName>
</protein>
<evidence type="ECO:0000313" key="3">
    <source>
        <dbReference type="EMBL" id="KAF2722526.1"/>
    </source>
</evidence>
<dbReference type="Proteomes" id="UP000799441">
    <property type="component" value="Unassembled WGS sequence"/>
</dbReference>
<dbReference type="InterPro" id="IPR007219">
    <property type="entry name" value="XnlR_reg_dom"/>
</dbReference>
<dbReference type="GO" id="GO:0006351">
    <property type="term" value="P:DNA-templated transcription"/>
    <property type="evidence" value="ECO:0007669"/>
    <property type="project" value="InterPro"/>
</dbReference>
<gene>
    <name evidence="3" type="ORF">K431DRAFT_266552</name>
</gene>
<dbReference type="CDD" id="cd12148">
    <property type="entry name" value="fungal_TF_MHR"/>
    <property type="match status" value="1"/>
</dbReference>